<name>A0ABR1J501_9AGAR</name>
<comment type="caution">
    <text evidence="2">The sequence shown here is derived from an EMBL/GenBank/DDBJ whole genome shotgun (WGS) entry which is preliminary data.</text>
</comment>
<evidence type="ECO:0000256" key="1">
    <source>
        <dbReference type="SAM" id="MobiDB-lite"/>
    </source>
</evidence>
<reference evidence="2 3" key="1">
    <citation type="submission" date="2024-01" db="EMBL/GenBank/DDBJ databases">
        <title>A draft genome for the cacao thread blight pathogen Marasmiellus scandens.</title>
        <authorList>
            <person name="Baruah I.K."/>
            <person name="Leung J."/>
            <person name="Bukari Y."/>
            <person name="Amoako-Attah I."/>
            <person name="Meinhardt L.W."/>
            <person name="Bailey B.A."/>
            <person name="Cohen S.P."/>
        </authorList>
    </citation>
    <scope>NUCLEOTIDE SEQUENCE [LARGE SCALE GENOMIC DNA]</scope>
    <source>
        <strain evidence="2 3">GH-19</strain>
    </source>
</reference>
<dbReference type="Proteomes" id="UP001498398">
    <property type="component" value="Unassembled WGS sequence"/>
</dbReference>
<evidence type="ECO:0000313" key="3">
    <source>
        <dbReference type="Proteomes" id="UP001498398"/>
    </source>
</evidence>
<feature type="region of interest" description="Disordered" evidence="1">
    <location>
        <begin position="81"/>
        <end position="111"/>
    </location>
</feature>
<feature type="compositionally biased region" description="Pro residues" evidence="1">
    <location>
        <begin position="90"/>
        <end position="103"/>
    </location>
</feature>
<keyword evidence="3" id="KW-1185">Reference proteome</keyword>
<sequence>MSSWSSEFSDALFQATTALRVLNDIYNAKKPMNLRTFDIASMDNTSFSAALLTTSTALFSLSTTFNADIFPDGEVVEQAWNSQHTASDNQPPPLDPPIPPTRPSTPTSTSTLIVSTKGSEMFF</sequence>
<proteinExistence type="predicted"/>
<evidence type="ECO:0000313" key="2">
    <source>
        <dbReference type="EMBL" id="KAK7450158.1"/>
    </source>
</evidence>
<accession>A0ABR1J501</accession>
<dbReference type="EMBL" id="JBANRG010000034">
    <property type="protein sequence ID" value="KAK7450158.1"/>
    <property type="molecule type" value="Genomic_DNA"/>
</dbReference>
<organism evidence="2 3">
    <name type="scientific">Marasmiellus scandens</name>
    <dbReference type="NCBI Taxonomy" id="2682957"/>
    <lineage>
        <taxon>Eukaryota</taxon>
        <taxon>Fungi</taxon>
        <taxon>Dikarya</taxon>
        <taxon>Basidiomycota</taxon>
        <taxon>Agaricomycotina</taxon>
        <taxon>Agaricomycetes</taxon>
        <taxon>Agaricomycetidae</taxon>
        <taxon>Agaricales</taxon>
        <taxon>Marasmiineae</taxon>
        <taxon>Omphalotaceae</taxon>
        <taxon>Marasmiellus</taxon>
    </lineage>
</organism>
<gene>
    <name evidence="2" type="ORF">VKT23_013041</name>
</gene>
<protein>
    <submittedName>
        <fullName evidence="2">Uncharacterized protein</fullName>
    </submittedName>
</protein>